<feature type="transmembrane region" description="Helical" evidence="14">
    <location>
        <begin position="66"/>
        <end position="86"/>
    </location>
</feature>
<evidence type="ECO:0000256" key="8">
    <source>
        <dbReference type="ARBA" id="ARBA00023053"/>
    </source>
</evidence>
<feature type="transmembrane region" description="Helical" evidence="14">
    <location>
        <begin position="469"/>
        <end position="487"/>
    </location>
</feature>
<evidence type="ECO:0000256" key="1">
    <source>
        <dbReference type="ARBA" id="ARBA00004651"/>
    </source>
</evidence>
<dbReference type="EMBL" id="JBHRSA010000024">
    <property type="protein sequence ID" value="MFC3039754.1"/>
    <property type="molecule type" value="Genomic_DNA"/>
</dbReference>
<keyword evidence="7 14" id="KW-1133">Transmembrane helix</keyword>
<evidence type="ECO:0000313" key="15">
    <source>
        <dbReference type="EMBL" id="MFC3039754.1"/>
    </source>
</evidence>
<feature type="transmembrane region" description="Helical" evidence="14">
    <location>
        <begin position="122"/>
        <end position="140"/>
    </location>
</feature>
<evidence type="ECO:0000256" key="14">
    <source>
        <dbReference type="RuleBase" id="RU366012"/>
    </source>
</evidence>
<organism evidence="15 16">
    <name type="scientific">Virgibacillus xinjiangensis</name>
    <dbReference type="NCBI Taxonomy" id="393090"/>
    <lineage>
        <taxon>Bacteria</taxon>
        <taxon>Bacillati</taxon>
        <taxon>Bacillota</taxon>
        <taxon>Bacilli</taxon>
        <taxon>Bacillales</taxon>
        <taxon>Bacillaceae</taxon>
        <taxon>Virgibacillus</taxon>
    </lineage>
</organism>
<evidence type="ECO:0000256" key="11">
    <source>
        <dbReference type="ARBA" id="ARBA00023201"/>
    </source>
</evidence>
<feature type="transmembrane region" description="Helical" evidence="14">
    <location>
        <begin position="190"/>
        <end position="210"/>
    </location>
</feature>
<keyword evidence="14" id="KW-0029">Amino-acid transport</keyword>
<dbReference type="NCBIfam" id="TIGR02121">
    <property type="entry name" value="Na_Pro_sym"/>
    <property type="match status" value="1"/>
</dbReference>
<dbReference type="Proteomes" id="UP001595279">
    <property type="component" value="Unassembled WGS sequence"/>
</dbReference>
<gene>
    <name evidence="15" type="primary">putP</name>
    <name evidence="15" type="ORF">ACFOGI_05780</name>
</gene>
<dbReference type="InterPro" id="IPR038377">
    <property type="entry name" value="Na/Glc_symporter_sf"/>
</dbReference>
<dbReference type="PANTHER" id="PTHR48086:SF3">
    <property type="entry name" value="SODIUM_PROLINE SYMPORTER"/>
    <property type="match status" value="1"/>
</dbReference>
<evidence type="ECO:0000256" key="5">
    <source>
        <dbReference type="ARBA" id="ARBA00022692"/>
    </source>
</evidence>
<dbReference type="NCBIfam" id="TIGR00813">
    <property type="entry name" value="sss"/>
    <property type="match status" value="1"/>
</dbReference>
<feature type="transmembrane region" description="Helical" evidence="14">
    <location>
        <begin position="6"/>
        <end position="24"/>
    </location>
</feature>
<feature type="transmembrane region" description="Helical" evidence="14">
    <location>
        <begin position="160"/>
        <end position="183"/>
    </location>
</feature>
<comment type="function">
    <text evidence="14">Catalyzes the sodium-dependent uptake of extracellular L-proline.</text>
</comment>
<feature type="transmembrane region" description="Helical" evidence="14">
    <location>
        <begin position="270"/>
        <end position="294"/>
    </location>
</feature>
<keyword evidence="3 14" id="KW-0813">Transport</keyword>
<evidence type="ECO:0000256" key="2">
    <source>
        <dbReference type="ARBA" id="ARBA00006434"/>
    </source>
</evidence>
<keyword evidence="11 14" id="KW-0739">Sodium transport</keyword>
<feature type="transmembrane region" description="Helical" evidence="14">
    <location>
        <begin position="324"/>
        <end position="349"/>
    </location>
</feature>
<sequence length="507" mass="54654">MGLTTLLTFIVYLIGMLIIGVIMYRRTNNLSDYVLGGRNLTPGVAALSAGASDMSGWLLLGLPGAIYAAGMSEAWMAIGLAVGAYLNWQFVAKRLRVYTEVANDSITIPDFLENRFKDKSHILRVASALVILLFFTFYTSSGMVAGATLFEASFGLSYQAALWIGALVVVSYTLLGGFLAVAWTDFFQGILMFLALIAVPIVALTQMGGWDTAVEAVGEINPNHLNMVEGVGLLAIVSSLAWGLGYFGQPHIIVRFMALRSPKDVPKARFIGTWWMVLGLYGAIFTGFMGLAFISTQDVSLLDEFGINVITQDGIQMLDNSETIFIAFSQLLFHPVISGILLAAILSAIMSTIDSQLLVSSSAVAEDFYKAIFRKNATSKELVWIGRLATVVIALIATLIAMNPESSVLDLVSYAWAGFGAAFGPIIILSLFWKGITRNGALAGIIAGAATVLIWGGMLEGGMFDLYELLPGFLLNLIITVVVSMLGKPNKEMEAEFTAATEKLKEY</sequence>
<evidence type="ECO:0000313" key="16">
    <source>
        <dbReference type="Proteomes" id="UP001595279"/>
    </source>
</evidence>
<evidence type="ECO:0000256" key="13">
    <source>
        <dbReference type="RuleBase" id="RU362091"/>
    </source>
</evidence>
<evidence type="ECO:0000256" key="4">
    <source>
        <dbReference type="ARBA" id="ARBA00022475"/>
    </source>
</evidence>
<dbReference type="PROSITE" id="PS50283">
    <property type="entry name" value="NA_SOLUT_SYMP_3"/>
    <property type="match status" value="1"/>
</dbReference>
<protein>
    <recommendedName>
        <fullName evidence="14">Sodium/proline symporter</fullName>
    </recommendedName>
    <alternativeName>
        <fullName evidence="14">Proline permease</fullName>
    </alternativeName>
</protein>
<feature type="transmembrane region" description="Helical" evidence="14">
    <location>
        <begin position="440"/>
        <end position="457"/>
    </location>
</feature>
<comment type="similarity">
    <text evidence="2 13">Belongs to the sodium:solute symporter (SSF) (TC 2.A.21) family.</text>
</comment>
<keyword evidence="9 14" id="KW-0406">Ion transport</keyword>
<proteinExistence type="inferred from homology"/>
<dbReference type="RefSeq" id="WP_390269811.1">
    <property type="nucleotide sequence ID" value="NZ_JBHRSA010000024.1"/>
</dbReference>
<keyword evidence="8 14" id="KW-0915">Sodium</keyword>
<keyword evidence="4 14" id="KW-1003">Cell membrane</keyword>
<accession>A0ABV7CTH1</accession>
<evidence type="ECO:0000256" key="6">
    <source>
        <dbReference type="ARBA" id="ARBA00022847"/>
    </source>
</evidence>
<evidence type="ECO:0000256" key="10">
    <source>
        <dbReference type="ARBA" id="ARBA00023136"/>
    </source>
</evidence>
<dbReference type="Gene3D" id="1.20.1730.10">
    <property type="entry name" value="Sodium/glucose cotransporter"/>
    <property type="match status" value="1"/>
</dbReference>
<evidence type="ECO:0000256" key="3">
    <source>
        <dbReference type="ARBA" id="ARBA00022448"/>
    </source>
</evidence>
<comment type="caution">
    <text evidence="15">The sequence shown here is derived from an EMBL/GenBank/DDBJ whole genome shotgun (WGS) entry which is preliminary data.</text>
</comment>
<evidence type="ECO:0000256" key="9">
    <source>
        <dbReference type="ARBA" id="ARBA00023065"/>
    </source>
</evidence>
<dbReference type="PROSITE" id="PS00456">
    <property type="entry name" value="NA_SOLUT_SYMP_1"/>
    <property type="match status" value="1"/>
</dbReference>
<dbReference type="CDD" id="cd11475">
    <property type="entry name" value="SLC5sbd_PutP"/>
    <property type="match status" value="1"/>
</dbReference>
<dbReference type="InterPro" id="IPR018212">
    <property type="entry name" value="Na/solute_symporter_CS"/>
</dbReference>
<dbReference type="InterPro" id="IPR001734">
    <property type="entry name" value="Na/solute_symporter"/>
</dbReference>
<comment type="catalytic activity">
    <reaction evidence="12">
        <text>L-proline(in) + Na(+)(in) = L-proline(out) + Na(+)(out)</text>
        <dbReference type="Rhea" id="RHEA:28967"/>
        <dbReference type="ChEBI" id="CHEBI:29101"/>
        <dbReference type="ChEBI" id="CHEBI:60039"/>
    </reaction>
</comment>
<keyword evidence="5 14" id="KW-0812">Transmembrane</keyword>
<name>A0ABV7CTH1_9BACI</name>
<keyword evidence="6 14" id="KW-0769">Symport</keyword>
<dbReference type="InterPro" id="IPR050277">
    <property type="entry name" value="Sodium:Solute_Symporter"/>
</dbReference>
<feature type="transmembrane region" description="Helical" evidence="14">
    <location>
        <begin position="230"/>
        <end position="249"/>
    </location>
</feature>
<evidence type="ECO:0000256" key="12">
    <source>
        <dbReference type="ARBA" id="ARBA00033708"/>
    </source>
</evidence>
<feature type="transmembrane region" description="Helical" evidence="14">
    <location>
        <begin position="414"/>
        <end position="433"/>
    </location>
</feature>
<keyword evidence="10 14" id="KW-0472">Membrane</keyword>
<dbReference type="InterPro" id="IPR011851">
    <property type="entry name" value="Na/Pro_symporter"/>
</dbReference>
<evidence type="ECO:0000256" key="7">
    <source>
        <dbReference type="ARBA" id="ARBA00022989"/>
    </source>
</evidence>
<dbReference type="PANTHER" id="PTHR48086">
    <property type="entry name" value="SODIUM/PROLINE SYMPORTER-RELATED"/>
    <property type="match status" value="1"/>
</dbReference>
<feature type="transmembrane region" description="Helical" evidence="14">
    <location>
        <begin position="382"/>
        <end position="402"/>
    </location>
</feature>
<dbReference type="Pfam" id="PF00474">
    <property type="entry name" value="SSF"/>
    <property type="match status" value="1"/>
</dbReference>
<reference evidence="16" key="1">
    <citation type="journal article" date="2019" name="Int. J. Syst. Evol. Microbiol.">
        <title>The Global Catalogue of Microorganisms (GCM) 10K type strain sequencing project: providing services to taxonomists for standard genome sequencing and annotation.</title>
        <authorList>
            <consortium name="The Broad Institute Genomics Platform"/>
            <consortium name="The Broad Institute Genome Sequencing Center for Infectious Disease"/>
            <person name="Wu L."/>
            <person name="Ma J."/>
        </authorList>
    </citation>
    <scope>NUCLEOTIDE SEQUENCE [LARGE SCALE GENOMIC DNA]</scope>
    <source>
        <strain evidence="16">KCTC 13128</strain>
    </source>
</reference>
<comment type="subcellular location">
    <subcellularLocation>
        <location evidence="1 14">Cell membrane</location>
        <topology evidence="1 14">Multi-pass membrane protein</topology>
    </subcellularLocation>
</comment>
<keyword evidence="16" id="KW-1185">Reference proteome</keyword>